<evidence type="ECO:0000256" key="2">
    <source>
        <dbReference type="ARBA" id="ARBA00012418"/>
    </source>
</evidence>
<dbReference type="PROSITE" id="PS50818">
    <property type="entry name" value="INTEIN_C_TER"/>
    <property type="match status" value="2"/>
</dbReference>
<keyword evidence="8" id="KW-0862">Zinc</keyword>
<dbReference type="CDD" id="cd00081">
    <property type="entry name" value="Hint"/>
    <property type="match status" value="2"/>
</dbReference>
<dbReference type="Gene3D" id="3.90.1100.10">
    <property type="match status" value="1"/>
</dbReference>
<dbReference type="InterPro" id="IPR007645">
    <property type="entry name" value="RNA_pol_Rpb2_3"/>
</dbReference>
<keyword evidence="11" id="KW-0175">Coiled coil</keyword>
<evidence type="ECO:0000256" key="5">
    <source>
        <dbReference type="ARBA" id="ARBA00022695"/>
    </source>
</evidence>
<dbReference type="EC" id="2.7.7.6" evidence="2"/>
<keyword evidence="6" id="KW-0479">Metal-binding</keyword>
<dbReference type="SMART" id="SM00305">
    <property type="entry name" value="HintC"/>
    <property type="match status" value="2"/>
</dbReference>
<evidence type="ECO:0000256" key="1">
    <source>
        <dbReference type="ARBA" id="ARBA00006835"/>
    </source>
</evidence>
<dbReference type="InterPro" id="IPR003587">
    <property type="entry name" value="Hint_dom_N"/>
</dbReference>
<dbReference type="Gene3D" id="2.170.16.10">
    <property type="entry name" value="Hedgehog/Intein (Hint) domain"/>
    <property type="match status" value="3"/>
</dbReference>
<dbReference type="InterPro" id="IPR015712">
    <property type="entry name" value="DNA-dir_RNA_pol_su2"/>
</dbReference>
<feature type="coiled-coil region" evidence="11">
    <location>
        <begin position="1911"/>
        <end position="1938"/>
    </location>
</feature>
<dbReference type="InterPro" id="IPR007641">
    <property type="entry name" value="RNA_pol_Rpb2_7"/>
</dbReference>
<dbReference type="Pfam" id="PF04563">
    <property type="entry name" value="RNA_pol_Rpb2_1"/>
    <property type="match status" value="1"/>
</dbReference>
<dbReference type="GO" id="GO:0032549">
    <property type="term" value="F:ribonucleoside binding"/>
    <property type="evidence" value="ECO:0007669"/>
    <property type="project" value="InterPro"/>
</dbReference>
<dbReference type="GO" id="GO:0046872">
    <property type="term" value="F:metal ion binding"/>
    <property type="evidence" value="ECO:0007669"/>
    <property type="project" value="UniProtKB-KW"/>
</dbReference>
<evidence type="ECO:0000259" key="13">
    <source>
        <dbReference type="PROSITE" id="PS50819"/>
    </source>
</evidence>
<feature type="region of interest" description="Disordered" evidence="12">
    <location>
        <begin position="44"/>
        <end position="130"/>
    </location>
</feature>
<dbReference type="PRINTS" id="PR00379">
    <property type="entry name" value="INTEIN"/>
</dbReference>
<feature type="region of interest" description="Disordered" evidence="12">
    <location>
        <begin position="2105"/>
        <end position="2130"/>
    </location>
</feature>
<sequence>MKKNSKPTQAKVITQANITTPDEKIKMVLKKNIKSVKKPIEECESPLEQDLGNPARKYPSGNEEGARGNLGSFVKDLGNPARKYPSGNYEINIEEDIDNNHNEKEGSRGGSFVDDEEETHEESNIGSFSEVSELVNELNRKINNSKSEAKSNSDSKSSPNSDTEYDYYGNTFDVIDTILTQHENRELVNHQHTSYKQFIEKDIGDIIRQFNTRKLYFNFDPNANKHKLELHIDFLNYNLGKPTIHENDGSSQVMTPDIARLRNLTYSAPLSLNIKLTRIVRSSSNHQVSFNEDPEQNTIETFDIEDIKEEYFNNINFGRIPIMVLGSNCILNKKDSIPLEQNGECPYDLGGYFIIGGNEKVIISQERIAENEAFVFNNQKKLKGKEIEIRCASDQHFSVVIANVIRNVYRDECLEFDIPNFKNPVPIFLIMKALGVATDKKLFEYIAWDMDDDVGKFIVNSLKPSFEKFKKICKTNCIETNAEQSKFQEIMLNYLKYKNTNREIRMNQEDKIAYLNKVLEDEILPHIGKSFNKKIKYIGYMCRKLLLVQHNYITHDDRDAYDNKRVDTPGRLLATQFRQCFNKLVKDMVKSFTREIKNNKSRRDIFELINSNNIYKIIKPTILDGGLKYALATGNWGIKTSGKGNVKAGTAQVLNRLSYQSFVSHLRRVNSPSDKTGSNGKIVKPRKLHGTSWGYICPAETPEGQPVGLVKNLSLMSKITSNSNSVIIRHLIHTFNIKQLEDITPLEISNNCMIMLNGDWIGITPEPEVFVKQLRAERRQANINIFTGIYWNVEQRIIKIYTDAGRLVRQLYIVDAENKLRMSNKYYQQLKETKFSFNYLISPKFYETFCDTINIDKINEIFGKGAGTGSSGDKSLSRLEGVIEYIDTNEVNNTYIAMTNADLDLDNDHEPYINEFTHCEIHPGLMLGAVASVIPFSDDNQSPRNCYQCLGINETVLMSDGNNKMIKDVKIGDEVITFHPETLKQSITKVVNHFIKPNDKPVYKLTTVSGRVIIATEDHKFMTIDNGIQGWKEVKDMDINTTKIGVNITHIREVILHQKDEEINVYLPILSIELVEDQLVSDITVESDNHSFITSNGFLSSNCAMGKQSIGLFARNFQKRMDTIAHVANNLERALVKTRFAKYINYDELPCGVNAMVAIGCYTGYNMEDSVLLNQAAVDRGLYRATFYRTYKDDEKKIQSSGREEKFAKPNVKYTRGTKPGNYNKLDERGIIRKDEYVTSDDIIIGKVLPLKNKFDENGHQLYKDCSTSLRSNETGFVDKIYTDRNADGFRFAKIRMRTERTPIIGDKFASRCAQKGTVGMIYPQEQMPFNADGISPDLIMNPHAIPSRMTIGQLMECILGKACATLGGYSDCTPFSKIPYDKICDILEANGLNYSGDEILYSGITGQQMDVKLFFGPTYYQRLKHMVLDKIHCIRVENHEILTQNGWKKFMDITDNDKLFSLDIKTLETSFDKPIKKHYYKKELRDMYHIKNDYIDTFVTDNHRFPYLYSNNDIDIDNKYTNIRLNEMKNIITEYNEIIEYNEFNHKNNKLEFLKYNTNNLNNLETFKIDKMDMNEINLNCDVFCFTMPKETFYVRHNGLEFWTGNSRSSGPVVQLTRQPAEGRSRDGGLRFGEMERDCFNENTPITSGNGLSIKIQDFETQKFDVLGWNQEKNGMTTSKNTNFLYKGERECVDIYLEDGRKITCTPDHKLLTSNNEWIKANELKINDNRLKCSVKYPTIDIRNEIQLCNNWEYKISDTLILKTNTQLEYFKSMAFSRFLGYLITDGHIDKKDNAGYIYLGHQLDVEKVLVDMKLFTTIKQINFIHKNAYYIKIPLDLIKNIISIKGIVRGNKVKQPSQLPEFILKDDCPLPIVREFLAGMFGGDGHTCYIGKNTFTSVSFSKSKNIIHINSLQLMIENIKKLLAKFEINKVTIQNKKVNTKSKSRAEDDKNYEIVLHLDISELLPFHEKIGFRYCCHKNQRLEAAVSYMRLRNNITRQKTWIINRVNELTNYKVLKLENPNKIVGTTKATTQAIDELKALEPILHQCSIPSTHDILEYLVNEREGGKFASSKLISSTEFLNSIGAIDWFNEPQTRITIDEIESSEEEPTVAESTEVTTVEPTEEEQPTVDESLLNNYGVSKTDYVLPTMNLKVIDIRKAGIHKVYDIQVDKEESFLANGVVAHNCMISHGAMGFLKERMMDVSDIFTVHICKECGLFSVVNPEDEDGVRACGGCENYSQFMELRVPYACKLLMQELEGMMITPRFNMHST</sequence>
<dbReference type="InterPro" id="IPR007120">
    <property type="entry name" value="DNA-dir_RNAP_su2_dom"/>
</dbReference>
<accession>A0A6C0EY61</accession>
<name>A0A6C0EY61_9ZZZZ</name>
<dbReference type="Pfam" id="PF04560">
    <property type="entry name" value="RNA_pol_Rpb2_7"/>
    <property type="match status" value="1"/>
</dbReference>
<dbReference type="PROSITE" id="PS50819">
    <property type="entry name" value="INTEIN_ENDONUCLEASE"/>
    <property type="match status" value="1"/>
</dbReference>
<dbReference type="InterPro" id="IPR036844">
    <property type="entry name" value="Hint_dom_sf"/>
</dbReference>
<dbReference type="InterPro" id="IPR007647">
    <property type="entry name" value="RNA_pol_Rpb2_5"/>
</dbReference>
<evidence type="ECO:0000313" key="14">
    <source>
        <dbReference type="EMBL" id="QHT34057.1"/>
    </source>
</evidence>
<dbReference type="Pfam" id="PF04561">
    <property type="entry name" value="RNA_pol_Rpb2_2"/>
    <property type="match status" value="1"/>
</dbReference>
<evidence type="ECO:0000256" key="9">
    <source>
        <dbReference type="ARBA" id="ARBA00023000"/>
    </source>
</evidence>
<keyword evidence="7" id="KW-0068">Autocatalytic cleavage</keyword>
<dbReference type="GO" id="GO:0016539">
    <property type="term" value="P:intein-mediated protein splicing"/>
    <property type="evidence" value="ECO:0007669"/>
    <property type="project" value="InterPro"/>
</dbReference>
<dbReference type="Gene3D" id="2.40.270.10">
    <property type="entry name" value="DNA-directed RNA polymerase, subunit 2, domain 6"/>
    <property type="match status" value="1"/>
</dbReference>
<dbReference type="Gene3D" id="3.10.28.10">
    <property type="entry name" value="Homing endonucleases"/>
    <property type="match status" value="1"/>
</dbReference>
<keyword evidence="3" id="KW-0240">DNA-directed RNA polymerase</keyword>
<evidence type="ECO:0000256" key="11">
    <source>
        <dbReference type="SAM" id="Coils"/>
    </source>
</evidence>
<dbReference type="CDD" id="cd00653">
    <property type="entry name" value="RNA_pol_B_RPB2"/>
    <property type="match status" value="1"/>
</dbReference>
<dbReference type="Gene3D" id="2.40.50.150">
    <property type="match status" value="1"/>
</dbReference>
<dbReference type="InterPro" id="IPR037033">
    <property type="entry name" value="DNA-dir_RNAP_su2_hyb_sf"/>
</dbReference>
<dbReference type="Gene3D" id="3.90.1110.10">
    <property type="entry name" value="RNA polymerase Rpb2, domain 2"/>
    <property type="match status" value="1"/>
</dbReference>
<dbReference type="NCBIfam" id="TIGR01443">
    <property type="entry name" value="intein_Cterm"/>
    <property type="match status" value="2"/>
</dbReference>
<reference evidence="14" key="1">
    <citation type="journal article" date="2020" name="Nature">
        <title>Giant virus diversity and host interactions through global metagenomics.</title>
        <authorList>
            <person name="Schulz F."/>
            <person name="Roux S."/>
            <person name="Paez-Espino D."/>
            <person name="Jungbluth S."/>
            <person name="Walsh D.A."/>
            <person name="Denef V.J."/>
            <person name="McMahon K.D."/>
            <person name="Konstantinidis K.T."/>
            <person name="Eloe-Fadrosh E.A."/>
            <person name="Kyrpides N.C."/>
            <person name="Woyke T."/>
        </authorList>
    </citation>
    <scope>NUCLEOTIDE SEQUENCE</scope>
    <source>
        <strain evidence="14">GVMAG-M-3300009161-52</strain>
    </source>
</reference>
<dbReference type="GO" id="GO:0000428">
    <property type="term" value="C:DNA-directed RNA polymerase complex"/>
    <property type="evidence" value="ECO:0007669"/>
    <property type="project" value="UniProtKB-KW"/>
</dbReference>
<dbReference type="Pfam" id="PF04567">
    <property type="entry name" value="RNA_pol_Rpb2_5"/>
    <property type="match status" value="1"/>
</dbReference>
<dbReference type="InterPro" id="IPR003586">
    <property type="entry name" value="Hint_dom_C"/>
</dbReference>
<evidence type="ECO:0000256" key="7">
    <source>
        <dbReference type="ARBA" id="ARBA00022813"/>
    </source>
</evidence>
<feature type="domain" description="DOD-type homing endonuclease" evidence="13">
    <location>
        <begin position="1780"/>
        <end position="1930"/>
    </location>
</feature>
<evidence type="ECO:0000256" key="8">
    <source>
        <dbReference type="ARBA" id="ARBA00022833"/>
    </source>
</evidence>
<keyword evidence="10" id="KW-0804">Transcription</keyword>
<evidence type="ECO:0000256" key="12">
    <source>
        <dbReference type="SAM" id="MobiDB-lite"/>
    </source>
</evidence>
<dbReference type="Pfam" id="PF04565">
    <property type="entry name" value="RNA_pol_Rpb2_3"/>
    <property type="match status" value="1"/>
</dbReference>
<organism evidence="14">
    <name type="scientific">viral metagenome</name>
    <dbReference type="NCBI Taxonomy" id="1070528"/>
    <lineage>
        <taxon>unclassified sequences</taxon>
        <taxon>metagenomes</taxon>
        <taxon>organismal metagenomes</taxon>
    </lineage>
</organism>
<keyword evidence="4" id="KW-0808">Transferase</keyword>
<dbReference type="EMBL" id="MN738984">
    <property type="protein sequence ID" value="QHT34057.1"/>
    <property type="molecule type" value="Genomic_DNA"/>
</dbReference>
<proteinExistence type="inferred from homology"/>
<evidence type="ECO:0000256" key="6">
    <source>
        <dbReference type="ARBA" id="ARBA00022723"/>
    </source>
</evidence>
<keyword evidence="5" id="KW-0548">Nucleotidyltransferase</keyword>
<feature type="region of interest" description="Disordered" evidence="12">
    <location>
        <begin position="143"/>
        <end position="164"/>
    </location>
</feature>
<dbReference type="InterPro" id="IPR007644">
    <property type="entry name" value="RNA_pol_bsu_protrusion"/>
</dbReference>
<evidence type="ECO:0000256" key="3">
    <source>
        <dbReference type="ARBA" id="ARBA00022478"/>
    </source>
</evidence>
<dbReference type="SUPFAM" id="SSF55608">
    <property type="entry name" value="Homing endonucleases"/>
    <property type="match status" value="1"/>
</dbReference>
<dbReference type="SUPFAM" id="SSF64484">
    <property type="entry name" value="beta and beta-prime subunits of DNA dependent RNA-polymerase"/>
    <property type="match status" value="4"/>
</dbReference>
<dbReference type="SMART" id="SM00306">
    <property type="entry name" value="HintN"/>
    <property type="match status" value="2"/>
</dbReference>
<dbReference type="GO" id="GO:0003899">
    <property type="term" value="F:DNA-directed RNA polymerase activity"/>
    <property type="evidence" value="ECO:0007669"/>
    <property type="project" value="UniProtKB-EC"/>
</dbReference>
<feature type="compositionally biased region" description="Basic and acidic residues" evidence="12">
    <location>
        <begin position="98"/>
        <end position="107"/>
    </location>
</feature>
<dbReference type="InterPro" id="IPR007642">
    <property type="entry name" value="RNA_pol_Rpb2_2"/>
</dbReference>
<dbReference type="GO" id="GO:0003677">
    <property type="term" value="F:DNA binding"/>
    <property type="evidence" value="ECO:0007669"/>
    <property type="project" value="InterPro"/>
</dbReference>
<dbReference type="SUPFAM" id="SSF51294">
    <property type="entry name" value="Hedgehog/intein (Hint) domain"/>
    <property type="match status" value="3"/>
</dbReference>
<evidence type="ECO:0000256" key="4">
    <source>
        <dbReference type="ARBA" id="ARBA00022679"/>
    </source>
</evidence>
<dbReference type="InterPro" id="IPR030934">
    <property type="entry name" value="Intein_C"/>
</dbReference>
<dbReference type="Pfam" id="PF04566">
    <property type="entry name" value="RNA_pol_Rpb2_4"/>
    <property type="match status" value="1"/>
</dbReference>
<dbReference type="Pfam" id="PF00562">
    <property type="entry name" value="RNA_pol_Rpb2_6"/>
    <property type="match status" value="1"/>
</dbReference>
<dbReference type="InterPro" id="IPR027434">
    <property type="entry name" value="Homing_endonucl"/>
</dbReference>
<dbReference type="InterPro" id="IPR007646">
    <property type="entry name" value="RNA_pol_Rpb2_4"/>
</dbReference>
<keyword evidence="9" id="KW-0651">Protein splicing</keyword>
<dbReference type="NCBIfam" id="TIGR01445">
    <property type="entry name" value="intein_Nterm"/>
    <property type="match status" value="2"/>
</dbReference>
<dbReference type="InterPro" id="IPR006142">
    <property type="entry name" value="INTEIN"/>
</dbReference>
<dbReference type="InterPro" id="IPR014724">
    <property type="entry name" value="RNA_pol_RPB2_OB-fold"/>
</dbReference>
<dbReference type="PANTHER" id="PTHR20856">
    <property type="entry name" value="DNA-DIRECTED RNA POLYMERASE I SUBUNIT 2"/>
    <property type="match status" value="1"/>
</dbReference>
<dbReference type="InterPro" id="IPR004042">
    <property type="entry name" value="Intein_endonuc_central"/>
</dbReference>
<evidence type="ECO:0000256" key="10">
    <source>
        <dbReference type="ARBA" id="ARBA00023163"/>
    </source>
</evidence>
<dbReference type="PROSITE" id="PS50817">
    <property type="entry name" value="INTEIN_N_TER"/>
    <property type="match status" value="2"/>
</dbReference>
<feature type="compositionally biased region" description="Low complexity" evidence="12">
    <location>
        <begin position="2112"/>
        <end position="2122"/>
    </location>
</feature>
<protein>
    <recommendedName>
        <fullName evidence="2">DNA-directed RNA polymerase</fullName>
        <ecNumber evidence="2">2.7.7.6</ecNumber>
    </recommendedName>
</protein>
<dbReference type="GO" id="GO:0004519">
    <property type="term" value="F:endonuclease activity"/>
    <property type="evidence" value="ECO:0007669"/>
    <property type="project" value="InterPro"/>
</dbReference>
<dbReference type="Gene3D" id="3.90.1800.10">
    <property type="entry name" value="RNA polymerase alpha subunit dimerisation domain"/>
    <property type="match status" value="2"/>
</dbReference>
<dbReference type="InterPro" id="IPR006141">
    <property type="entry name" value="Intein_N"/>
</dbReference>
<dbReference type="InterPro" id="IPR037034">
    <property type="entry name" value="RNA_pol_Rpb2_2_sf"/>
</dbReference>
<comment type="similarity">
    <text evidence="1">Belongs to the RNA polymerase beta chain family.</text>
</comment>
<dbReference type="GO" id="GO:0006351">
    <property type="term" value="P:DNA-templated transcription"/>
    <property type="evidence" value="ECO:0007669"/>
    <property type="project" value="InterPro"/>
</dbReference>